<comment type="caution">
    <text evidence="2">The sequence shown here is derived from an EMBL/GenBank/DDBJ whole genome shotgun (WGS) entry which is preliminary data.</text>
</comment>
<name>A0A9Q1K9X2_9CARY</name>
<evidence type="ECO:0000256" key="1">
    <source>
        <dbReference type="SAM" id="MobiDB-lite"/>
    </source>
</evidence>
<feature type="compositionally biased region" description="Low complexity" evidence="1">
    <location>
        <begin position="38"/>
        <end position="49"/>
    </location>
</feature>
<evidence type="ECO:0000313" key="3">
    <source>
        <dbReference type="Proteomes" id="UP001153076"/>
    </source>
</evidence>
<dbReference type="AlphaFoldDB" id="A0A9Q1K9X2"/>
<feature type="region of interest" description="Disordered" evidence="1">
    <location>
        <begin position="1"/>
        <end position="49"/>
    </location>
</feature>
<sequence>MIKHQREQQMREKVNQEEEPQQPNLTVDKSQFQEPMKSSTNSSSPNRSPICRNYGNLKSEIEGVWTIVFFGNLSQLISKVKENYSTCKFYSHMQSRNHTDFDMLAFVKTADISPSIEVQELVHISGDLFHSITEITLESGFGMLATQDQSGGPRFRYFSCNIHVFSRYLILAVNTYVFKKSKELTESSHMIISCAKLRRI</sequence>
<dbReference type="Proteomes" id="UP001153076">
    <property type="component" value="Unassembled WGS sequence"/>
</dbReference>
<proteinExistence type="predicted"/>
<feature type="compositionally biased region" description="Polar residues" evidence="1">
    <location>
        <begin position="21"/>
        <end position="37"/>
    </location>
</feature>
<dbReference type="EMBL" id="JAKOGI010000222">
    <property type="protein sequence ID" value="KAJ8439372.1"/>
    <property type="molecule type" value="Genomic_DNA"/>
</dbReference>
<reference evidence="2" key="1">
    <citation type="submission" date="2022-04" db="EMBL/GenBank/DDBJ databases">
        <title>Carnegiea gigantea Genome sequencing and assembly v2.</title>
        <authorList>
            <person name="Copetti D."/>
            <person name="Sanderson M.J."/>
            <person name="Burquez A."/>
            <person name="Wojciechowski M.F."/>
        </authorList>
    </citation>
    <scope>NUCLEOTIDE SEQUENCE</scope>
    <source>
        <strain evidence="2">SGP5-SGP5p</strain>
        <tissue evidence="2">Aerial part</tissue>
    </source>
</reference>
<organism evidence="2 3">
    <name type="scientific">Carnegiea gigantea</name>
    <dbReference type="NCBI Taxonomy" id="171969"/>
    <lineage>
        <taxon>Eukaryota</taxon>
        <taxon>Viridiplantae</taxon>
        <taxon>Streptophyta</taxon>
        <taxon>Embryophyta</taxon>
        <taxon>Tracheophyta</taxon>
        <taxon>Spermatophyta</taxon>
        <taxon>Magnoliopsida</taxon>
        <taxon>eudicotyledons</taxon>
        <taxon>Gunneridae</taxon>
        <taxon>Pentapetalae</taxon>
        <taxon>Caryophyllales</taxon>
        <taxon>Cactineae</taxon>
        <taxon>Cactaceae</taxon>
        <taxon>Cactoideae</taxon>
        <taxon>Echinocereeae</taxon>
        <taxon>Carnegiea</taxon>
    </lineage>
</organism>
<feature type="compositionally biased region" description="Basic and acidic residues" evidence="1">
    <location>
        <begin position="1"/>
        <end position="16"/>
    </location>
</feature>
<evidence type="ECO:0000313" key="2">
    <source>
        <dbReference type="EMBL" id="KAJ8439372.1"/>
    </source>
</evidence>
<keyword evidence="3" id="KW-1185">Reference proteome</keyword>
<gene>
    <name evidence="2" type="ORF">Cgig2_022509</name>
</gene>
<accession>A0A9Q1K9X2</accession>
<protein>
    <submittedName>
        <fullName evidence="2">Uncharacterized protein</fullName>
    </submittedName>
</protein>